<comment type="caution">
    <text evidence="18">The sequence shown here is derived from an EMBL/GenBank/DDBJ whole genome shotgun (WGS) entry which is preliminary data.</text>
</comment>
<evidence type="ECO:0000313" key="18">
    <source>
        <dbReference type="EMBL" id="MFC5565213.1"/>
    </source>
</evidence>
<keyword evidence="7" id="KW-0808">Transferase</keyword>
<feature type="domain" description="HAMP" evidence="17">
    <location>
        <begin position="180"/>
        <end position="231"/>
    </location>
</feature>
<evidence type="ECO:0000256" key="12">
    <source>
        <dbReference type="ARBA" id="ARBA00022989"/>
    </source>
</evidence>
<dbReference type="SMART" id="SM00387">
    <property type="entry name" value="HATPase_c"/>
    <property type="match status" value="1"/>
</dbReference>
<evidence type="ECO:0000256" key="14">
    <source>
        <dbReference type="ARBA" id="ARBA00023136"/>
    </source>
</evidence>
<dbReference type="InterPro" id="IPR003661">
    <property type="entry name" value="HisK_dim/P_dom"/>
</dbReference>
<keyword evidence="8 15" id="KW-0812">Transmembrane</keyword>
<dbReference type="InterPro" id="IPR036097">
    <property type="entry name" value="HisK_dim/P_sf"/>
</dbReference>
<evidence type="ECO:0000256" key="8">
    <source>
        <dbReference type="ARBA" id="ARBA00022692"/>
    </source>
</evidence>
<comment type="subcellular location">
    <subcellularLocation>
        <location evidence="2">Cell inner membrane</location>
        <topology evidence="2">Multi-pass membrane protein</topology>
    </subcellularLocation>
</comment>
<dbReference type="PANTHER" id="PTHR44936">
    <property type="entry name" value="SENSOR PROTEIN CREC"/>
    <property type="match status" value="1"/>
</dbReference>
<comment type="catalytic activity">
    <reaction evidence="1">
        <text>ATP + protein L-histidine = ADP + protein N-phospho-L-histidine.</text>
        <dbReference type="EC" id="2.7.13.3"/>
    </reaction>
</comment>
<dbReference type="InterPro" id="IPR003594">
    <property type="entry name" value="HATPase_dom"/>
</dbReference>
<evidence type="ECO:0000259" key="17">
    <source>
        <dbReference type="PROSITE" id="PS50885"/>
    </source>
</evidence>
<dbReference type="CDD" id="cd00082">
    <property type="entry name" value="HisKA"/>
    <property type="match status" value="1"/>
</dbReference>
<dbReference type="Gene3D" id="1.10.287.130">
    <property type="match status" value="1"/>
</dbReference>
<dbReference type="PRINTS" id="PR00344">
    <property type="entry name" value="BCTRLSENSOR"/>
</dbReference>
<evidence type="ECO:0000256" key="11">
    <source>
        <dbReference type="ARBA" id="ARBA00022840"/>
    </source>
</evidence>
<evidence type="ECO:0000256" key="3">
    <source>
        <dbReference type="ARBA" id="ARBA00012438"/>
    </source>
</evidence>
<gene>
    <name evidence="18" type="ORF">ACFPOC_02105</name>
</gene>
<dbReference type="Gene3D" id="3.30.565.10">
    <property type="entry name" value="Histidine kinase-like ATPase, C-terminal domain"/>
    <property type="match status" value="1"/>
</dbReference>
<keyword evidence="19" id="KW-1185">Reference proteome</keyword>
<evidence type="ECO:0000313" key="19">
    <source>
        <dbReference type="Proteomes" id="UP001596056"/>
    </source>
</evidence>
<keyword evidence="9" id="KW-0547">Nucleotide-binding</keyword>
<evidence type="ECO:0000259" key="16">
    <source>
        <dbReference type="PROSITE" id="PS50109"/>
    </source>
</evidence>
<dbReference type="SUPFAM" id="SSF55874">
    <property type="entry name" value="ATPase domain of HSP90 chaperone/DNA topoisomerase II/histidine kinase"/>
    <property type="match status" value="1"/>
</dbReference>
<dbReference type="GO" id="GO:0005524">
    <property type="term" value="F:ATP binding"/>
    <property type="evidence" value="ECO:0007669"/>
    <property type="project" value="UniProtKB-KW"/>
</dbReference>
<feature type="transmembrane region" description="Helical" evidence="15">
    <location>
        <begin position="160"/>
        <end position="179"/>
    </location>
</feature>
<dbReference type="CDD" id="cd00075">
    <property type="entry name" value="HATPase"/>
    <property type="match status" value="1"/>
</dbReference>
<evidence type="ECO:0000256" key="2">
    <source>
        <dbReference type="ARBA" id="ARBA00004429"/>
    </source>
</evidence>
<dbReference type="InterPro" id="IPR003660">
    <property type="entry name" value="HAMP_dom"/>
</dbReference>
<feature type="domain" description="Histidine kinase" evidence="16">
    <location>
        <begin position="239"/>
        <end position="438"/>
    </location>
</feature>
<evidence type="ECO:0000256" key="13">
    <source>
        <dbReference type="ARBA" id="ARBA00023012"/>
    </source>
</evidence>
<dbReference type="Proteomes" id="UP001596056">
    <property type="component" value="Unassembled WGS sequence"/>
</dbReference>
<dbReference type="Pfam" id="PF02518">
    <property type="entry name" value="HATPase_c"/>
    <property type="match status" value="1"/>
</dbReference>
<dbReference type="PROSITE" id="PS50109">
    <property type="entry name" value="HIS_KIN"/>
    <property type="match status" value="1"/>
</dbReference>
<keyword evidence="4" id="KW-1003">Cell membrane</keyword>
<evidence type="ECO:0000256" key="1">
    <source>
        <dbReference type="ARBA" id="ARBA00000085"/>
    </source>
</evidence>
<evidence type="ECO:0000256" key="5">
    <source>
        <dbReference type="ARBA" id="ARBA00022519"/>
    </source>
</evidence>
<evidence type="ECO:0000256" key="6">
    <source>
        <dbReference type="ARBA" id="ARBA00022553"/>
    </source>
</evidence>
<dbReference type="InterPro" id="IPR004358">
    <property type="entry name" value="Sig_transdc_His_kin-like_C"/>
</dbReference>
<dbReference type="RefSeq" id="WP_209836672.1">
    <property type="nucleotide sequence ID" value="NZ_JAGGJP010000001.1"/>
</dbReference>
<dbReference type="SMART" id="SM00388">
    <property type="entry name" value="HisKA"/>
    <property type="match status" value="1"/>
</dbReference>
<reference evidence="19" key="1">
    <citation type="journal article" date="2019" name="Int. J. Syst. Evol. Microbiol.">
        <title>The Global Catalogue of Microorganisms (GCM) 10K type strain sequencing project: providing services to taxonomists for standard genome sequencing and annotation.</title>
        <authorList>
            <consortium name="The Broad Institute Genomics Platform"/>
            <consortium name="The Broad Institute Genome Sequencing Center for Infectious Disease"/>
            <person name="Wu L."/>
            <person name="Ma J."/>
        </authorList>
    </citation>
    <scope>NUCLEOTIDE SEQUENCE [LARGE SCALE GENOMIC DNA]</scope>
    <source>
        <strain evidence="19">KACC 11588</strain>
    </source>
</reference>
<dbReference type="PROSITE" id="PS50885">
    <property type="entry name" value="HAMP"/>
    <property type="match status" value="1"/>
</dbReference>
<keyword evidence="13" id="KW-0902">Two-component regulatory system</keyword>
<evidence type="ECO:0000256" key="4">
    <source>
        <dbReference type="ARBA" id="ARBA00022475"/>
    </source>
</evidence>
<organism evidence="18 19">
    <name type="scientific">Rubellimicrobium aerolatum</name>
    <dbReference type="NCBI Taxonomy" id="490979"/>
    <lineage>
        <taxon>Bacteria</taxon>
        <taxon>Pseudomonadati</taxon>
        <taxon>Pseudomonadota</taxon>
        <taxon>Alphaproteobacteria</taxon>
        <taxon>Rhodobacterales</taxon>
        <taxon>Roseobacteraceae</taxon>
        <taxon>Rubellimicrobium</taxon>
    </lineage>
</organism>
<sequence length="438" mass="47548">MIRQWLHDRMPRSLIARVALILVLPVVTLQLVVSIAFVQRYYEDVTRQMTHALLLELRFLGEAVAAAPDRPTALAYATSIAAPLELDVALPAPAPLAEILPRWDLAGRAMAETLHEGLPDLRAVDLSEPRRVAIQMATPQGDLRVGFSRRRVAATNPHQLLVLTGVLGALTTAVSYLVLRNQVRPIQRLARAATAYGRGRILPFRPSGALEVRAAGTAFLDMRARIERQSQARTAMLAGISHDLRTPLTRLRLGLTLLDDPEAEDLVRDVDDMARMIDAFLDFARGDAGDAPEAARLPPLVREVVEDFRRTGHAVALAPLEGADPGPVPLRPLAIRRALENLIGNALAHGTRARVGLAFGDRSIRLTVEDDGPGIPPDRREEALRPFARLDAARNQDRPGVGLGLAIVADIARTHGGTLRLGESADLGGLRADLVIAR</sequence>
<evidence type="ECO:0000256" key="10">
    <source>
        <dbReference type="ARBA" id="ARBA00022777"/>
    </source>
</evidence>
<keyword evidence="14 15" id="KW-0472">Membrane</keyword>
<dbReference type="EMBL" id="JBHSNA010000001">
    <property type="protein sequence ID" value="MFC5565213.1"/>
    <property type="molecule type" value="Genomic_DNA"/>
</dbReference>
<dbReference type="InterPro" id="IPR050980">
    <property type="entry name" value="2C_sensor_his_kinase"/>
</dbReference>
<keyword evidence="11 18" id="KW-0067">ATP-binding</keyword>
<keyword evidence="6" id="KW-0597">Phosphoprotein</keyword>
<proteinExistence type="predicted"/>
<evidence type="ECO:0000256" key="7">
    <source>
        <dbReference type="ARBA" id="ARBA00022679"/>
    </source>
</evidence>
<protein>
    <recommendedName>
        <fullName evidence="3">histidine kinase</fullName>
        <ecNumber evidence="3">2.7.13.3</ecNumber>
    </recommendedName>
</protein>
<evidence type="ECO:0000256" key="9">
    <source>
        <dbReference type="ARBA" id="ARBA00022741"/>
    </source>
</evidence>
<dbReference type="Pfam" id="PF00512">
    <property type="entry name" value="HisKA"/>
    <property type="match status" value="1"/>
</dbReference>
<evidence type="ECO:0000256" key="15">
    <source>
        <dbReference type="SAM" id="Phobius"/>
    </source>
</evidence>
<dbReference type="InterPro" id="IPR036890">
    <property type="entry name" value="HATPase_C_sf"/>
</dbReference>
<dbReference type="PANTHER" id="PTHR44936:SF5">
    <property type="entry name" value="SENSOR HISTIDINE KINASE ENVZ"/>
    <property type="match status" value="1"/>
</dbReference>
<keyword evidence="5" id="KW-0997">Cell inner membrane</keyword>
<keyword evidence="10" id="KW-0418">Kinase</keyword>
<accession>A0ABW0S8I3</accession>
<keyword evidence="12 15" id="KW-1133">Transmembrane helix</keyword>
<dbReference type="EC" id="2.7.13.3" evidence="3"/>
<dbReference type="SUPFAM" id="SSF47384">
    <property type="entry name" value="Homodimeric domain of signal transducing histidine kinase"/>
    <property type="match status" value="1"/>
</dbReference>
<name>A0ABW0S8I3_9RHOB</name>
<dbReference type="InterPro" id="IPR005467">
    <property type="entry name" value="His_kinase_dom"/>
</dbReference>